<keyword evidence="3" id="KW-0132">Cell division</keyword>
<evidence type="ECO:0000313" key="3">
    <source>
        <dbReference type="EMBL" id="GBG04674.1"/>
    </source>
</evidence>
<protein>
    <submittedName>
        <fullName evidence="3">Cell division membrane protein</fullName>
    </submittedName>
</protein>
<keyword evidence="3" id="KW-0131">Cell cycle</keyword>
<proteinExistence type="inferred from homology"/>
<dbReference type="RefSeq" id="WP_117118017.1">
    <property type="nucleotide sequence ID" value="NZ_JBHLWT010000030.1"/>
</dbReference>
<comment type="caution">
    <text evidence="3">The sequence shown here is derived from an EMBL/GenBank/DDBJ whole genome shotgun (WGS) entry which is preliminary data.</text>
</comment>
<dbReference type="AlphaFoldDB" id="A0A2Z6T6G6"/>
<keyword evidence="2" id="KW-0472">Membrane</keyword>
<feature type="transmembrane region" description="Helical" evidence="2">
    <location>
        <begin position="58"/>
        <end position="79"/>
    </location>
</feature>
<accession>A0A2Z6T6G6</accession>
<dbReference type="Pfam" id="PF02325">
    <property type="entry name" value="CCB3_YggT"/>
    <property type="match status" value="1"/>
</dbReference>
<name>A0A2Z6T6G6_9LACO</name>
<dbReference type="PANTHER" id="PTHR33219:SF14">
    <property type="entry name" value="PROTEIN COFACTOR ASSEMBLY OF COMPLEX C SUBUNIT B CCB3, CHLOROPLASTIC-RELATED"/>
    <property type="match status" value="1"/>
</dbReference>
<feature type="transmembrane region" description="Helical" evidence="2">
    <location>
        <begin position="7"/>
        <end position="32"/>
    </location>
</feature>
<keyword evidence="2" id="KW-1133">Transmembrane helix</keyword>
<dbReference type="EMBL" id="BFBY01000003">
    <property type="protein sequence ID" value="GBG04674.1"/>
    <property type="molecule type" value="Genomic_DNA"/>
</dbReference>
<dbReference type="OrthoDB" id="47652at2"/>
<comment type="similarity">
    <text evidence="1">Belongs to the YggT family.</text>
</comment>
<dbReference type="GO" id="GO:0016020">
    <property type="term" value="C:membrane"/>
    <property type="evidence" value="ECO:0007669"/>
    <property type="project" value="InterPro"/>
</dbReference>
<dbReference type="Proteomes" id="UP000257317">
    <property type="component" value="Unassembled WGS sequence"/>
</dbReference>
<gene>
    <name evidence="3" type="ORF">LrDSM24759_05880</name>
</gene>
<evidence type="ECO:0000256" key="1">
    <source>
        <dbReference type="ARBA" id="ARBA00010894"/>
    </source>
</evidence>
<evidence type="ECO:0000313" key="4">
    <source>
        <dbReference type="Proteomes" id="UP000257317"/>
    </source>
</evidence>
<dbReference type="InterPro" id="IPR003425">
    <property type="entry name" value="CCB3/YggT"/>
</dbReference>
<evidence type="ECO:0000256" key="2">
    <source>
        <dbReference type="SAM" id="Phobius"/>
    </source>
</evidence>
<keyword evidence="2" id="KW-0812">Transmembrane</keyword>
<sequence>MLTIFMWIIRILMQILYIYSILIVIYTLLTWIPRTLQTKLGQILARIVEPYLNLFQRFIPPIAGISFAPIIALLVIYFVNNYVLVWIANIVLHFFG</sequence>
<organism evidence="3 4">
    <name type="scientific">Lactobacillus rodentium</name>
    <dbReference type="NCBI Taxonomy" id="947835"/>
    <lineage>
        <taxon>Bacteria</taxon>
        <taxon>Bacillati</taxon>
        <taxon>Bacillota</taxon>
        <taxon>Bacilli</taxon>
        <taxon>Lactobacillales</taxon>
        <taxon>Lactobacillaceae</taxon>
        <taxon>Lactobacillus</taxon>
    </lineage>
</organism>
<dbReference type="PANTHER" id="PTHR33219">
    <property type="entry name" value="YLMG HOMOLOG PROTEIN 2, CHLOROPLASTIC"/>
    <property type="match status" value="1"/>
</dbReference>
<reference evidence="4" key="1">
    <citation type="submission" date="2018-03" db="EMBL/GenBank/DDBJ databases">
        <title>New taxa in the Lactobacillus gasseri group.</title>
        <authorList>
            <person name="Tanizawa Y."/>
            <person name="Tohno M."/>
            <person name="Endo A."/>
            <person name="Arita M."/>
        </authorList>
    </citation>
    <scope>NUCLEOTIDE SEQUENCE [LARGE SCALE GENOMIC DNA]</scope>
    <source>
        <strain evidence="4">DSM 24759</strain>
    </source>
</reference>
<dbReference type="GO" id="GO:0051301">
    <property type="term" value="P:cell division"/>
    <property type="evidence" value="ECO:0007669"/>
    <property type="project" value="UniProtKB-KW"/>
</dbReference>
<keyword evidence="4" id="KW-1185">Reference proteome</keyword>